<dbReference type="InterPro" id="IPR040184">
    <property type="entry name" value="Mcm10"/>
</dbReference>
<feature type="domain" description="Zinc finger Mcm10/DnaG-type" evidence="9">
    <location>
        <begin position="497"/>
        <end position="542"/>
    </location>
</feature>
<dbReference type="InterPro" id="IPR055065">
    <property type="entry name" value="OB_MCM10"/>
</dbReference>
<keyword evidence="5" id="KW-0863">Zinc-finger</keyword>
<dbReference type="STRING" id="1081103.A0A0B2WSR8"/>
<evidence type="ECO:0000313" key="12">
    <source>
        <dbReference type="Proteomes" id="UP000030816"/>
    </source>
</evidence>
<evidence type="ECO:0000256" key="5">
    <source>
        <dbReference type="ARBA" id="ARBA00022771"/>
    </source>
</evidence>
<dbReference type="InterPro" id="IPR015408">
    <property type="entry name" value="Znf_Mcm10/DnaG"/>
</dbReference>
<dbReference type="Proteomes" id="UP000030816">
    <property type="component" value="Unassembled WGS sequence"/>
</dbReference>
<keyword evidence="7" id="KW-0539">Nucleus</keyword>
<feature type="compositionally biased region" description="Low complexity" evidence="8">
    <location>
        <begin position="325"/>
        <end position="341"/>
    </location>
</feature>
<dbReference type="GO" id="GO:0003697">
    <property type="term" value="F:single-stranded DNA binding"/>
    <property type="evidence" value="ECO:0007669"/>
    <property type="project" value="InterPro"/>
</dbReference>
<gene>
    <name evidence="11" type="ORF">MAM_02814</name>
</gene>
<dbReference type="InterPro" id="IPR012340">
    <property type="entry name" value="NA-bd_OB-fold"/>
</dbReference>
<comment type="similarity">
    <text evidence="2">Belongs to the MCM10 family.</text>
</comment>
<comment type="subcellular location">
    <subcellularLocation>
        <location evidence="1">Nucleus</location>
    </subcellularLocation>
</comment>
<keyword evidence="3" id="KW-0235">DNA replication</keyword>
<organism evidence="11 12">
    <name type="scientific">Metarhizium album (strain ARSEF 1941)</name>
    <dbReference type="NCBI Taxonomy" id="1081103"/>
    <lineage>
        <taxon>Eukaryota</taxon>
        <taxon>Fungi</taxon>
        <taxon>Dikarya</taxon>
        <taxon>Ascomycota</taxon>
        <taxon>Pezizomycotina</taxon>
        <taxon>Sordariomycetes</taxon>
        <taxon>Hypocreomycetidae</taxon>
        <taxon>Hypocreales</taxon>
        <taxon>Clavicipitaceae</taxon>
        <taxon>Metarhizium</taxon>
    </lineage>
</organism>
<accession>A0A0B2WSR8</accession>
<dbReference type="RefSeq" id="XP_040680182.1">
    <property type="nucleotide sequence ID" value="XM_040821613.1"/>
</dbReference>
<dbReference type="Pfam" id="PF22379">
    <property type="entry name" value="OB_MCM10"/>
    <property type="match status" value="1"/>
</dbReference>
<dbReference type="GeneID" id="63737269"/>
<dbReference type="FunFam" id="2.40.50.140:FF:000174">
    <property type="entry name" value="DNA replication licensing factor mcm10"/>
    <property type="match status" value="1"/>
</dbReference>
<evidence type="ECO:0000256" key="2">
    <source>
        <dbReference type="ARBA" id="ARBA00009679"/>
    </source>
</evidence>
<evidence type="ECO:0000256" key="1">
    <source>
        <dbReference type="ARBA" id="ARBA00004123"/>
    </source>
</evidence>
<keyword evidence="11" id="KW-0132">Cell division</keyword>
<feature type="region of interest" description="Disordered" evidence="8">
    <location>
        <begin position="644"/>
        <end position="718"/>
    </location>
</feature>
<dbReference type="Pfam" id="PF09329">
    <property type="entry name" value="zf-primase"/>
    <property type="match status" value="1"/>
</dbReference>
<dbReference type="GO" id="GO:0006270">
    <property type="term" value="P:DNA replication initiation"/>
    <property type="evidence" value="ECO:0007669"/>
    <property type="project" value="InterPro"/>
</dbReference>
<feature type="region of interest" description="Disordered" evidence="8">
    <location>
        <begin position="594"/>
        <end position="618"/>
    </location>
</feature>
<evidence type="ECO:0000256" key="4">
    <source>
        <dbReference type="ARBA" id="ARBA00022723"/>
    </source>
</evidence>
<keyword evidence="6" id="KW-0862">Zinc</keyword>
<feature type="region of interest" description="Disordered" evidence="8">
    <location>
        <begin position="1"/>
        <end position="83"/>
    </location>
</feature>
<feature type="region of interest" description="Disordered" evidence="8">
    <location>
        <begin position="99"/>
        <end position="152"/>
    </location>
</feature>
<dbReference type="HOGENOM" id="CLU_011047_0_0_1"/>
<evidence type="ECO:0000259" key="9">
    <source>
        <dbReference type="Pfam" id="PF09329"/>
    </source>
</evidence>
<feature type="compositionally biased region" description="Low complexity" evidence="8">
    <location>
        <begin position="700"/>
        <end position="715"/>
    </location>
</feature>
<evidence type="ECO:0000256" key="3">
    <source>
        <dbReference type="ARBA" id="ARBA00022705"/>
    </source>
</evidence>
<dbReference type="GO" id="GO:0051301">
    <property type="term" value="P:cell division"/>
    <property type="evidence" value="ECO:0007669"/>
    <property type="project" value="UniProtKB-KW"/>
</dbReference>
<keyword evidence="4" id="KW-0479">Metal-binding</keyword>
<dbReference type="EMBL" id="AZHE01000005">
    <property type="protein sequence ID" value="KHN99116.1"/>
    <property type="molecule type" value="Genomic_DNA"/>
</dbReference>
<dbReference type="AlphaFoldDB" id="A0A0B2WSR8"/>
<dbReference type="GO" id="GO:0043596">
    <property type="term" value="C:nuclear replication fork"/>
    <property type="evidence" value="ECO:0007669"/>
    <property type="project" value="TreeGrafter"/>
</dbReference>
<proteinExistence type="inferred from homology"/>
<feature type="compositionally biased region" description="Basic and acidic residues" evidence="8">
    <location>
        <begin position="105"/>
        <end position="117"/>
    </location>
</feature>
<dbReference type="GO" id="GO:0003688">
    <property type="term" value="F:DNA replication origin binding"/>
    <property type="evidence" value="ECO:0007669"/>
    <property type="project" value="TreeGrafter"/>
</dbReference>
<feature type="compositionally biased region" description="Acidic residues" evidence="8">
    <location>
        <begin position="776"/>
        <end position="788"/>
    </location>
</feature>
<feature type="compositionally biased region" description="Basic and acidic residues" evidence="8">
    <location>
        <begin position="1"/>
        <end position="15"/>
    </location>
</feature>
<feature type="region of interest" description="Disordered" evidence="8">
    <location>
        <begin position="768"/>
        <end position="788"/>
    </location>
</feature>
<comment type="caution">
    <text evidence="11">The sequence shown here is derived from an EMBL/GenBank/DDBJ whole genome shotgun (WGS) entry which is preliminary data.</text>
</comment>
<evidence type="ECO:0000259" key="10">
    <source>
        <dbReference type="Pfam" id="PF22379"/>
    </source>
</evidence>
<feature type="region of interest" description="Disordered" evidence="8">
    <location>
        <begin position="296"/>
        <end position="347"/>
    </location>
</feature>
<reference evidence="11 12" key="1">
    <citation type="journal article" date="2014" name="Proc. Natl. Acad. Sci. U.S.A.">
        <title>Trajectory and genomic determinants of fungal-pathogen speciation and host adaptation.</title>
        <authorList>
            <person name="Hu X."/>
            <person name="Xiao G."/>
            <person name="Zheng P."/>
            <person name="Shang Y."/>
            <person name="Su Y."/>
            <person name="Zhang X."/>
            <person name="Liu X."/>
            <person name="Zhan S."/>
            <person name="St Leger R.J."/>
            <person name="Wang C."/>
        </authorList>
    </citation>
    <scope>NUCLEOTIDE SEQUENCE [LARGE SCALE GENOMIC DNA]</scope>
    <source>
        <strain evidence="11 12">ARSEF 1941</strain>
    </source>
</reference>
<feature type="compositionally biased region" description="Acidic residues" evidence="8">
    <location>
        <begin position="67"/>
        <end position="83"/>
    </location>
</feature>
<keyword evidence="11" id="KW-0131">Cell cycle</keyword>
<dbReference type="PANTHER" id="PTHR13454:SF11">
    <property type="entry name" value="PROTEIN MCM10 HOMOLOG"/>
    <property type="match status" value="1"/>
</dbReference>
<dbReference type="OrthoDB" id="273123at2759"/>
<dbReference type="PANTHER" id="PTHR13454">
    <property type="entry name" value="PROTEIN MCM10 HOMOLOG"/>
    <property type="match status" value="1"/>
</dbReference>
<sequence length="788" mass="86536">MAPDSERQWPPRSPHEALLSTPGGRQRYREMMNRTSPSPSPMKSARALAAITSSPGAGLGIQLPAKDEDEDEDEDGDGDEDEETLQLKLQEIQAKLKLKKLQSARAREKVASHRDGEANIPSDAVFSSPDRRARARTPGADENVRPALQNQVTVPASPVRKLQFLQQQTSPSRVLLGIDKGLKAKDVSLKRAPSQKGHRPGTSSQVGVYLSRSRSVHPSVPSAEAARPLSFNERLAQARTEEVARAERIEKIQRVRTSAFSIGQEEMDGFRKSAVSIPDEPLPPPTFTRQEILSQHTAAASKLPRSKTAPSLHHSQPDSHNSNLSSATAGASASASATAEPSAKDESSFEPYSCLHLSRRILPHTVVTRHVTSKKVLNIKDLLRDVKSPNYALPDVEQDIVVFAVVARKSEPRAHKPTANQKQEDRGKYLVMTLTDLELELDLFLFNSGFMRFWKLTQGTVVAILNPNIMPPPPGRQDTGRFSLVINSDEDTILEIGSARDLGFCQSVKRDGELCGTWVNKKKTHYCEFHSNEAIRKQRSSRVEVNASGFGGWEKRSKFGSGQKKNGSSNYDWETRTQWFAARSLSAADLIDGKDRGAADRKEKAEAVKRNMEAKEKERDMMKKLGNVGHGAGREYMERAGLKGAAGPGAAVSKRAKGPVMTDEEEQPAKRDALSLGLTGKDRTVHLSPVKRKRPDSSQASSVTGSSNLASSSAAGFGWGSHLRDKLSKMKEGEKLHRGAEAARVRKKTRFITDKGIREAGRESLGMDISERQVSLDDDDDDDELVIV</sequence>
<name>A0A0B2WSR8_METAS</name>
<evidence type="ECO:0000256" key="8">
    <source>
        <dbReference type="SAM" id="MobiDB-lite"/>
    </source>
</evidence>
<evidence type="ECO:0000256" key="7">
    <source>
        <dbReference type="ARBA" id="ARBA00023242"/>
    </source>
</evidence>
<evidence type="ECO:0000256" key="6">
    <source>
        <dbReference type="ARBA" id="ARBA00022833"/>
    </source>
</evidence>
<dbReference type="Gene3D" id="2.40.50.140">
    <property type="entry name" value="Nucleic acid-binding proteins"/>
    <property type="match status" value="1"/>
</dbReference>
<dbReference type="GO" id="GO:0008270">
    <property type="term" value="F:zinc ion binding"/>
    <property type="evidence" value="ECO:0007669"/>
    <property type="project" value="UniProtKB-KW"/>
</dbReference>
<evidence type="ECO:0000313" key="11">
    <source>
        <dbReference type="EMBL" id="KHN99116.1"/>
    </source>
</evidence>
<keyword evidence="12" id="KW-1185">Reference proteome</keyword>
<protein>
    <submittedName>
        <fullName evidence="11">Cell division cycle protein</fullName>
    </submittedName>
</protein>
<feature type="domain" description="MCM10 OB-fold" evidence="10">
    <location>
        <begin position="352"/>
        <end position="488"/>
    </location>
</feature>